<feature type="transmembrane region" description="Helical" evidence="1">
    <location>
        <begin position="48"/>
        <end position="70"/>
    </location>
</feature>
<dbReference type="Pfam" id="PF04341">
    <property type="entry name" value="DUF485"/>
    <property type="match status" value="1"/>
</dbReference>
<dbReference type="EMBL" id="BAABDQ010000044">
    <property type="protein sequence ID" value="GAA3609043.1"/>
    <property type="molecule type" value="Genomic_DNA"/>
</dbReference>
<evidence type="ECO:0000256" key="1">
    <source>
        <dbReference type="SAM" id="Phobius"/>
    </source>
</evidence>
<comment type="caution">
    <text evidence="2">The sequence shown here is derived from an EMBL/GenBank/DDBJ whole genome shotgun (WGS) entry which is preliminary data.</text>
</comment>
<dbReference type="PANTHER" id="PTHR38441">
    <property type="entry name" value="INTEGRAL MEMBRANE PROTEIN-RELATED"/>
    <property type="match status" value="1"/>
</dbReference>
<gene>
    <name evidence="2" type="ORF">GCM10022419_112530</name>
</gene>
<protein>
    <recommendedName>
        <fullName evidence="4">DUF485 domain-containing protein</fullName>
    </recommendedName>
</protein>
<organism evidence="2 3">
    <name type="scientific">Nonomuraea rosea</name>
    <dbReference type="NCBI Taxonomy" id="638574"/>
    <lineage>
        <taxon>Bacteria</taxon>
        <taxon>Bacillati</taxon>
        <taxon>Actinomycetota</taxon>
        <taxon>Actinomycetes</taxon>
        <taxon>Streptosporangiales</taxon>
        <taxon>Streptosporangiaceae</taxon>
        <taxon>Nonomuraea</taxon>
    </lineage>
</organism>
<evidence type="ECO:0000313" key="2">
    <source>
        <dbReference type="EMBL" id="GAA3609043.1"/>
    </source>
</evidence>
<proteinExistence type="predicted"/>
<dbReference type="InterPro" id="IPR007436">
    <property type="entry name" value="DUF485"/>
</dbReference>
<keyword evidence="1" id="KW-0812">Transmembrane</keyword>
<name>A0ABP6ZIZ7_9ACTN</name>
<feature type="transmembrane region" description="Helical" evidence="1">
    <location>
        <begin position="82"/>
        <end position="106"/>
    </location>
</feature>
<accession>A0ABP6ZIZ7</accession>
<keyword evidence="1" id="KW-0472">Membrane</keyword>
<evidence type="ECO:0008006" key="4">
    <source>
        <dbReference type="Google" id="ProtNLM"/>
    </source>
</evidence>
<sequence>MLSTDGDAQMTTPVLEGLIGAAPDKGAKFAALQQSAAFSRLRSRSRRYLASVTALFLGAFTVTVALAGWAPGLFAIDVLGHLNLGMLMAIGLILLPIPVTAVHLLYAGRVLDPLAEQIREERRRGRQ</sequence>
<keyword evidence="1" id="KW-1133">Transmembrane helix</keyword>
<dbReference type="PANTHER" id="PTHR38441:SF1">
    <property type="entry name" value="MEMBRANE PROTEIN"/>
    <property type="match status" value="1"/>
</dbReference>
<keyword evidence="3" id="KW-1185">Reference proteome</keyword>
<reference evidence="3" key="1">
    <citation type="journal article" date="2019" name="Int. J. Syst. Evol. Microbiol.">
        <title>The Global Catalogue of Microorganisms (GCM) 10K type strain sequencing project: providing services to taxonomists for standard genome sequencing and annotation.</title>
        <authorList>
            <consortium name="The Broad Institute Genomics Platform"/>
            <consortium name="The Broad Institute Genome Sequencing Center for Infectious Disease"/>
            <person name="Wu L."/>
            <person name="Ma J."/>
        </authorList>
    </citation>
    <scope>NUCLEOTIDE SEQUENCE [LARGE SCALE GENOMIC DNA]</scope>
    <source>
        <strain evidence="3">JCM 17326</strain>
    </source>
</reference>
<dbReference type="RefSeq" id="WP_345575337.1">
    <property type="nucleotide sequence ID" value="NZ_BAABDQ010000044.1"/>
</dbReference>
<evidence type="ECO:0000313" key="3">
    <source>
        <dbReference type="Proteomes" id="UP001500630"/>
    </source>
</evidence>
<dbReference type="Proteomes" id="UP001500630">
    <property type="component" value="Unassembled WGS sequence"/>
</dbReference>